<dbReference type="CDD" id="cd17546">
    <property type="entry name" value="REC_hyHK_CKI1_RcsC-like"/>
    <property type="match status" value="2"/>
</dbReference>
<dbReference type="SMART" id="SM00448">
    <property type="entry name" value="REC"/>
    <property type="match status" value="2"/>
</dbReference>
<evidence type="ECO:0000256" key="1">
    <source>
        <dbReference type="ARBA" id="ARBA00000085"/>
    </source>
</evidence>
<dbReference type="Pfam" id="PF08447">
    <property type="entry name" value="PAS_3"/>
    <property type="match status" value="1"/>
</dbReference>
<dbReference type="InterPro" id="IPR005467">
    <property type="entry name" value="His_kinase_dom"/>
</dbReference>
<evidence type="ECO:0000256" key="8">
    <source>
        <dbReference type="ARBA" id="ARBA00022840"/>
    </source>
</evidence>
<dbReference type="PROSITE" id="PS50109">
    <property type="entry name" value="HIS_KIN"/>
    <property type="match status" value="1"/>
</dbReference>
<dbReference type="SMART" id="SM00388">
    <property type="entry name" value="HisKA"/>
    <property type="match status" value="1"/>
</dbReference>
<dbReference type="InterPro" id="IPR003594">
    <property type="entry name" value="HATPase_dom"/>
</dbReference>
<dbReference type="PROSITE" id="PS50112">
    <property type="entry name" value="PAS"/>
    <property type="match status" value="2"/>
</dbReference>
<feature type="modified residue" description="4-aspartylphosphate" evidence="13">
    <location>
        <position position="1573"/>
    </location>
</feature>
<evidence type="ECO:0000256" key="12">
    <source>
        <dbReference type="PROSITE-ProRule" id="PRU00110"/>
    </source>
</evidence>
<keyword evidence="8" id="KW-0067">ATP-binding</keyword>
<evidence type="ECO:0000256" key="13">
    <source>
        <dbReference type="PROSITE-ProRule" id="PRU00169"/>
    </source>
</evidence>
<dbReference type="SUPFAM" id="SSF55785">
    <property type="entry name" value="PYP-like sensor domain (PAS domain)"/>
    <property type="match status" value="7"/>
</dbReference>
<feature type="modified residue" description="Phosphohistidine" evidence="12">
    <location>
        <position position="1877"/>
    </location>
</feature>
<dbReference type="PROSITE" id="PS50839">
    <property type="entry name" value="CHASE"/>
    <property type="match status" value="1"/>
</dbReference>
<feature type="transmembrane region" description="Helical" evidence="14">
    <location>
        <begin position="30"/>
        <end position="51"/>
    </location>
</feature>
<evidence type="ECO:0000256" key="6">
    <source>
        <dbReference type="ARBA" id="ARBA00022692"/>
    </source>
</evidence>
<gene>
    <name evidence="21" type="ORF">PRZ03_02330</name>
</gene>
<feature type="domain" description="Response regulatory" evidence="16">
    <location>
        <begin position="1519"/>
        <end position="1643"/>
    </location>
</feature>
<dbReference type="PROSITE" id="PS50894">
    <property type="entry name" value="HPT"/>
    <property type="match status" value="1"/>
</dbReference>
<dbReference type="Pfam" id="PF13426">
    <property type="entry name" value="PAS_9"/>
    <property type="match status" value="2"/>
</dbReference>
<dbReference type="PROSITE" id="PS50113">
    <property type="entry name" value="PAC"/>
    <property type="match status" value="4"/>
</dbReference>
<dbReference type="RefSeq" id="WP_273598839.1">
    <property type="nucleotide sequence ID" value="NZ_JAQQXT010000001.1"/>
</dbReference>
<dbReference type="SMART" id="SM00086">
    <property type="entry name" value="PAC"/>
    <property type="match status" value="4"/>
</dbReference>
<keyword evidence="22" id="KW-1185">Reference proteome</keyword>
<evidence type="ECO:0000256" key="9">
    <source>
        <dbReference type="ARBA" id="ARBA00022989"/>
    </source>
</evidence>
<feature type="modified residue" description="4-aspartylphosphate" evidence="13">
    <location>
        <position position="1719"/>
    </location>
</feature>
<dbReference type="InterPro" id="IPR001789">
    <property type="entry name" value="Sig_transdc_resp-reg_receiver"/>
</dbReference>
<dbReference type="Pfam" id="PF02518">
    <property type="entry name" value="HATPase_c"/>
    <property type="match status" value="1"/>
</dbReference>
<name>A0ABT5K981_9BURK</name>
<evidence type="ECO:0000256" key="2">
    <source>
        <dbReference type="ARBA" id="ARBA00004651"/>
    </source>
</evidence>
<dbReference type="InterPro" id="IPR006189">
    <property type="entry name" value="CHASE_dom"/>
</dbReference>
<dbReference type="PANTHER" id="PTHR45339">
    <property type="entry name" value="HYBRID SIGNAL TRANSDUCTION HISTIDINE KINASE J"/>
    <property type="match status" value="1"/>
</dbReference>
<dbReference type="Proteomes" id="UP001221189">
    <property type="component" value="Unassembled WGS sequence"/>
</dbReference>
<dbReference type="InterPro" id="IPR013655">
    <property type="entry name" value="PAS_fold_3"/>
</dbReference>
<evidence type="ECO:0000259" key="19">
    <source>
        <dbReference type="PROSITE" id="PS50839"/>
    </source>
</evidence>
<keyword evidence="6 14" id="KW-0812">Transmembrane</keyword>
<dbReference type="Gene3D" id="3.30.450.350">
    <property type="entry name" value="CHASE domain"/>
    <property type="match status" value="1"/>
</dbReference>
<reference evidence="21 22" key="1">
    <citation type="submission" date="2022-10" db="EMBL/GenBank/DDBJ databases">
        <title>Paucibacter sp. hw1 Genome sequencing.</title>
        <authorList>
            <person name="Park S."/>
        </authorList>
    </citation>
    <scope>NUCLEOTIDE SEQUENCE [LARGE SCALE GENOMIC DNA]</scope>
    <source>
        <strain evidence="22">hw1</strain>
    </source>
</reference>
<dbReference type="Gene3D" id="3.40.50.2300">
    <property type="match status" value="2"/>
</dbReference>
<dbReference type="PRINTS" id="PR00344">
    <property type="entry name" value="BCTRLSENSOR"/>
</dbReference>
<feature type="domain" description="HPt" evidence="20">
    <location>
        <begin position="1838"/>
        <end position="1937"/>
    </location>
</feature>
<feature type="domain" description="PAC" evidence="18">
    <location>
        <begin position="569"/>
        <end position="623"/>
    </location>
</feature>
<dbReference type="Pfam" id="PF03924">
    <property type="entry name" value="CHASE"/>
    <property type="match status" value="1"/>
</dbReference>
<dbReference type="SUPFAM" id="SSF55874">
    <property type="entry name" value="ATPase domain of HSP90 chaperone/DNA topoisomerase II/histidine kinase"/>
    <property type="match status" value="1"/>
</dbReference>
<evidence type="ECO:0000256" key="14">
    <source>
        <dbReference type="SAM" id="Phobius"/>
    </source>
</evidence>
<dbReference type="InterPro" id="IPR042240">
    <property type="entry name" value="CHASE_sf"/>
</dbReference>
<dbReference type="Gene3D" id="1.20.120.160">
    <property type="entry name" value="HPT domain"/>
    <property type="match status" value="1"/>
</dbReference>
<keyword evidence="5 13" id="KW-0597">Phosphoprotein</keyword>
<dbReference type="EC" id="2.7.13.3" evidence="3"/>
<dbReference type="CDD" id="cd00082">
    <property type="entry name" value="HisKA"/>
    <property type="match status" value="1"/>
</dbReference>
<dbReference type="InterPro" id="IPR035965">
    <property type="entry name" value="PAS-like_dom_sf"/>
</dbReference>
<sequence length="2020" mass="220785">MKQSPGRGESQALPAQAGTGRVAAGNGVGWVKPGLIALILSLGFGLSYWLAASQQAQAERGAEARFERLSERIQQEVERRLRQPLYGLKGARGVFAASDRVERTEFRAYVESRQMATEFPGVRGFGFIERVMRPQLDQFVVAARRDGAPDFAVHSNGQEADLFVIKYIEPLAQNRQAQGFDIGQEATRREAAERALRSGADTLSGKISLVQDAKSRPGFLLLVPIYERGSNPQTVEERERDLLGFVYAPIVAAELFASVTEVADHLLDFELLDSPPDESPTLAFQSSGAQSPSDLSRRFQATRVLSFAGRSLTIATGSNAEFDRTAGASSAAWLGATGAALSLALAFAAWLLISGRERAEAKALAMTADLERLARVARGTSNVVIASDVQGCITWVNEGFARISGYTEAQALGRRPAELLASGERDSLSPADLAAMAMNRTGRRSEFQRRRPDGELYWVEADVQPVFDAQGQHSGFIEISLDITERKRNQQVLALALAENKALLETIHQHAIVSVTDVSGVIIDANAAFSRISGYSREELLGSPHNIVNSGQHEPEFWDALWFRISSGQSWHGEICNRAKDGRLYWVDSIIAPMLDAEGKVQKYFSIRTDITAAKQATKALAEQQESLNRIIEGTNAGTWDWNIVTGELRLNERWAEMLGYVLADLAPINVDTWVDHCHPDDMPKARNLLMRHFFGETSFYDCELRMRHRDGHWVWVLAHGKLYARTPEGQPLWIAGTHMDISAAKVAADLLQHKQLVLDRAERLAGLGAWELDLTTQALSWSTQTYCLHDLDPHTHQEPITQEHALSYFPAADRALLQEAMRRAVEASESWDLNLRLQTALGRFLSVRSVGEAVFDDGGAVRLVGTYQDVTQQRQLEAETKRSHAVLRSVLDNLPCALSVFDADLNMLAHNQQFVEMLDFPAALFSGPTTSFESIIRYNAERGEYGRGLDVESTVLQIIERARHPSVHQFERQRPNGITLEVRGAPMPDGGFVTTYFDVSDRKRMEDAQRRSNELLSIVLESLPCGLTMIDAELNLAIYNHRYADLYGLEEDFLKAAPLTVERIARLMSERGEYGPISTEAAIEQANGRAMAAMAAPHQWARRRPNGLSLEMRSNPVPSGGFVTTYMDVGERDRAEAEVRRAEALLRGAIDAVNEAFVLYGPDDRLVFCNEKYRQMYAASADLIVPGASFEDIIRGGAERGQYKEALGRIDEWVAERLAIHRSGDSMLVQKLENGRWVRVIERQMADGHTVGFRIDITDLMLATEAAEDASRSKSQFLANMSHEIRTPMNAILGMLKLLQKTELDTRQHDYASKTEGAARSLLGLLNDILDFSKVEAGKMTLDAQPFALEQLFRDLSVILSANVGPKPLEVLFDIDPALPPVLNADAMRLQQVLINLGGNAIKFTQRGEVVLSARLLGRVGSEVEIEFAVRDSGIGIAPEHQAKIFSGFTQAEASTTRRFGGTGLGLAISQRLVQLMGGELALESAPGKGSCFSFRLRVAAEALPMDAKSGLSQPPLRALIVDDNAIALDVLGHMSEALGWQVDLASSGAAALSLLQRQVDSKQPYEVVLIDWQMPGMDGFETAQRIRELGGEHMMPLLVMVTAHGREMLSQRSESEQSLLDGFLVKPVTALMLQEAVQAARAGEAAAAVAPKAASFAGPKPLQGMRILVVEDNLNNQQVAKELLEDAGARVHLADNGQIGVDLLRADSGAFDIVLMDMQMPVMDGYTATGIIRKELGLSGLPIVAMTANAMASDREACLAAGMNEHVGKPFDLERLVALLLRLTRPPDVAGEAAGAEAGGKAVPKLASLAVPPELRDRATAQGFDLQAAMDRFMGKTALFRRMVHSFTSSAQTLPAELSTMLAEARVDEAAMALHSFKGLAATLGGFQLAELGGEGETVLKRGDSLGAIWLSELDRNIQTACRDMLRLADDLSALGPKPAMPAQAQPADAQAFKLGLSRLIQLLRDFDMGATEAHAQLRERYPALLGAGQDALEAAMAALDFGRAQELCEALLAETPA</sequence>
<evidence type="ECO:0000259" key="15">
    <source>
        <dbReference type="PROSITE" id="PS50109"/>
    </source>
</evidence>
<feature type="domain" description="PAS" evidence="17">
    <location>
        <begin position="369"/>
        <end position="414"/>
    </location>
</feature>
<feature type="domain" description="PAC" evidence="18">
    <location>
        <begin position="701"/>
        <end position="754"/>
    </location>
</feature>
<evidence type="ECO:0000256" key="3">
    <source>
        <dbReference type="ARBA" id="ARBA00012438"/>
    </source>
</evidence>
<feature type="domain" description="CHASE" evidence="19">
    <location>
        <begin position="97"/>
        <end position="315"/>
    </location>
</feature>
<dbReference type="SMART" id="SM00091">
    <property type="entry name" value="PAS"/>
    <property type="match status" value="6"/>
</dbReference>
<feature type="transmembrane region" description="Helical" evidence="14">
    <location>
        <begin position="331"/>
        <end position="353"/>
    </location>
</feature>
<keyword evidence="10" id="KW-0902">Two-component regulatory system</keyword>
<evidence type="ECO:0000313" key="22">
    <source>
        <dbReference type="Proteomes" id="UP001221189"/>
    </source>
</evidence>
<dbReference type="InterPro" id="IPR008207">
    <property type="entry name" value="Sig_transdc_His_kin_Hpt_dom"/>
</dbReference>
<evidence type="ECO:0000259" key="17">
    <source>
        <dbReference type="PROSITE" id="PS50112"/>
    </source>
</evidence>
<proteinExistence type="predicted"/>
<dbReference type="InterPro" id="IPR004358">
    <property type="entry name" value="Sig_transdc_His_kin-like_C"/>
</dbReference>
<dbReference type="InterPro" id="IPR011006">
    <property type="entry name" value="CheY-like_superfamily"/>
</dbReference>
<dbReference type="PANTHER" id="PTHR45339:SF1">
    <property type="entry name" value="HYBRID SIGNAL TRANSDUCTION HISTIDINE KINASE J"/>
    <property type="match status" value="1"/>
</dbReference>
<feature type="domain" description="PAS" evidence="17">
    <location>
        <begin position="496"/>
        <end position="542"/>
    </location>
</feature>
<evidence type="ECO:0000313" key="21">
    <source>
        <dbReference type="EMBL" id="MDC8770393.1"/>
    </source>
</evidence>
<dbReference type="CDD" id="cd16922">
    <property type="entry name" value="HATPase_EvgS-ArcB-TorS-like"/>
    <property type="match status" value="1"/>
</dbReference>
<evidence type="ECO:0000256" key="4">
    <source>
        <dbReference type="ARBA" id="ARBA00022475"/>
    </source>
</evidence>
<dbReference type="SUPFAM" id="SSF52172">
    <property type="entry name" value="CheY-like"/>
    <property type="match status" value="2"/>
</dbReference>
<dbReference type="Pfam" id="PF12860">
    <property type="entry name" value="PAS_7"/>
    <property type="match status" value="3"/>
</dbReference>
<organism evidence="21 22">
    <name type="scientific">Roseateles albus</name>
    <dbReference type="NCBI Taxonomy" id="2987525"/>
    <lineage>
        <taxon>Bacteria</taxon>
        <taxon>Pseudomonadati</taxon>
        <taxon>Pseudomonadota</taxon>
        <taxon>Betaproteobacteria</taxon>
        <taxon>Burkholderiales</taxon>
        <taxon>Sphaerotilaceae</taxon>
        <taxon>Roseateles</taxon>
    </lineage>
</organism>
<protein>
    <recommendedName>
        <fullName evidence="3">histidine kinase</fullName>
        <ecNumber evidence="3">2.7.13.3</ecNumber>
    </recommendedName>
</protein>
<dbReference type="Gene3D" id="3.30.450.20">
    <property type="entry name" value="PAS domain"/>
    <property type="match status" value="7"/>
</dbReference>
<dbReference type="InterPro" id="IPR001610">
    <property type="entry name" value="PAC"/>
</dbReference>
<evidence type="ECO:0000256" key="7">
    <source>
        <dbReference type="ARBA" id="ARBA00022741"/>
    </source>
</evidence>
<dbReference type="CDD" id="cd00130">
    <property type="entry name" value="PAS"/>
    <property type="match status" value="3"/>
</dbReference>
<evidence type="ECO:0000259" key="16">
    <source>
        <dbReference type="PROSITE" id="PS50110"/>
    </source>
</evidence>
<comment type="catalytic activity">
    <reaction evidence="1">
        <text>ATP + protein L-histidine = ADP + protein N-phospho-L-histidine.</text>
        <dbReference type="EC" id="2.7.13.3"/>
    </reaction>
</comment>
<evidence type="ECO:0000259" key="18">
    <source>
        <dbReference type="PROSITE" id="PS50113"/>
    </source>
</evidence>
<keyword evidence="4" id="KW-1003">Cell membrane</keyword>
<evidence type="ECO:0000256" key="10">
    <source>
        <dbReference type="ARBA" id="ARBA00023012"/>
    </source>
</evidence>
<comment type="caution">
    <text evidence="21">The sequence shown here is derived from an EMBL/GenBank/DDBJ whole genome shotgun (WGS) entry which is preliminary data.</text>
</comment>
<dbReference type="Pfam" id="PF00512">
    <property type="entry name" value="HisKA"/>
    <property type="match status" value="1"/>
</dbReference>
<dbReference type="NCBIfam" id="TIGR00229">
    <property type="entry name" value="sensory_box"/>
    <property type="match status" value="3"/>
</dbReference>
<feature type="domain" description="PAC" evidence="18">
    <location>
        <begin position="443"/>
        <end position="495"/>
    </location>
</feature>
<dbReference type="InterPro" id="IPR036890">
    <property type="entry name" value="HATPase_C_sf"/>
</dbReference>
<feature type="domain" description="Response regulatory" evidence="16">
    <location>
        <begin position="1668"/>
        <end position="1786"/>
    </location>
</feature>
<dbReference type="SUPFAM" id="SSF47226">
    <property type="entry name" value="Histidine-containing phosphotransfer domain, HPT domain"/>
    <property type="match status" value="1"/>
</dbReference>
<keyword evidence="9 14" id="KW-1133">Transmembrane helix</keyword>
<evidence type="ECO:0000256" key="5">
    <source>
        <dbReference type="ARBA" id="ARBA00022553"/>
    </source>
</evidence>
<dbReference type="SMART" id="SM00387">
    <property type="entry name" value="HATPase_c"/>
    <property type="match status" value="1"/>
</dbReference>
<feature type="domain" description="Histidine kinase" evidence="15">
    <location>
        <begin position="1281"/>
        <end position="1502"/>
    </location>
</feature>
<dbReference type="InterPro" id="IPR003661">
    <property type="entry name" value="HisK_dim/P_dom"/>
</dbReference>
<dbReference type="PROSITE" id="PS50110">
    <property type="entry name" value="RESPONSE_REGULATORY"/>
    <property type="match status" value="2"/>
</dbReference>
<dbReference type="InterPro" id="IPR036097">
    <property type="entry name" value="HisK_dim/P_sf"/>
</dbReference>
<dbReference type="SMART" id="SM01079">
    <property type="entry name" value="CHASE"/>
    <property type="match status" value="1"/>
</dbReference>
<keyword evidence="11 14" id="KW-0472">Membrane</keyword>
<dbReference type="Gene3D" id="1.10.287.130">
    <property type="match status" value="1"/>
</dbReference>
<dbReference type="InterPro" id="IPR000014">
    <property type="entry name" value="PAS"/>
</dbReference>
<dbReference type="Gene3D" id="3.30.565.10">
    <property type="entry name" value="Histidine kinase-like ATPase, C-terminal domain"/>
    <property type="match status" value="1"/>
</dbReference>
<dbReference type="InterPro" id="IPR000700">
    <property type="entry name" value="PAS-assoc_C"/>
</dbReference>
<dbReference type="SUPFAM" id="SSF47384">
    <property type="entry name" value="Homodimeric domain of signal transducing histidine kinase"/>
    <property type="match status" value="1"/>
</dbReference>
<dbReference type="EMBL" id="JAQQXT010000001">
    <property type="protein sequence ID" value="MDC8770393.1"/>
    <property type="molecule type" value="Genomic_DNA"/>
</dbReference>
<accession>A0ABT5K981</accession>
<feature type="domain" description="PAC" evidence="18">
    <location>
        <begin position="832"/>
        <end position="883"/>
    </location>
</feature>
<comment type="subcellular location">
    <subcellularLocation>
        <location evidence="2">Cell membrane</location>
        <topology evidence="2">Multi-pass membrane protein</topology>
    </subcellularLocation>
</comment>
<evidence type="ECO:0000259" key="20">
    <source>
        <dbReference type="PROSITE" id="PS50894"/>
    </source>
</evidence>
<dbReference type="InterPro" id="IPR036641">
    <property type="entry name" value="HPT_dom_sf"/>
</dbReference>
<dbReference type="Pfam" id="PF00072">
    <property type="entry name" value="Response_reg"/>
    <property type="match status" value="2"/>
</dbReference>
<evidence type="ECO:0000256" key="11">
    <source>
        <dbReference type="ARBA" id="ARBA00023136"/>
    </source>
</evidence>
<keyword evidence="7" id="KW-0547">Nucleotide-binding</keyword>